<protein>
    <submittedName>
        <fullName evidence="1">Uncharacterized protein</fullName>
    </submittedName>
</protein>
<evidence type="ECO:0000313" key="2">
    <source>
        <dbReference type="Proteomes" id="UP000316406"/>
    </source>
</evidence>
<gene>
    <name evidence="1" type="ORF">FO013_15335</name>
</gene>
<dbReference type="EMBL" id="VLTK01000009">
    <property type="protein sequence ID" value="TSI14121.1"/>
    <property type="molecule type" value="Genomic_DNA"/>
</dbReference>
<evidence type="ECO:0000313" key="1">
    <source>
        <dbReference type="EMBL" id="TSI14121.1"/>
    </source>
</evidence>
<keyword evidence="2" id="KW-1185">Reference proteome</keyword>
<organism evidence="1 2">
    <name type="scientific">Brevibacterium aurantiacum</name>
    <dbReference type="NCBI Taxonomy" id="273384"/>
    <lineage>
        <taxon>Bacteria</taxon>
        <taxon>Bacillati</taxon>
        <taxon>Actinomycetota</taxon>
        <taxon>Actinomycetes</taxon>
        <taxon>Micrococcales</taxon>
        <taxon>Brevibacteriaceae</taxon>
        <taxon>Brevibacterium</taxon>
    </lineage>
</organism>
<dbReference type="OrthoDB" id="4988747at2"/>
<name>A0A556C9P1_BREAU</name>
<sequence>MSSETDPERERLSGFMDRLSAGLESIHGGYGRFVHLVDEDPETFGGGHFVFYRPDNEARFAIEEQYTDTDWSDPDRLPTSWSWRAEELGSRPDGSGVWEVRDQGRVQAAEVDTLISKARAWASSVRAQTLRAQSFAATGRAGPDPHPPGHRL</sequence>
<reference evidence="1 2" key="1">
    <citation type="submission" date="2019-07" db="EMBL/GenBank/DDBJ databases">
        <title>Draft genome sequence of Brevibacterium aurantiacum XU54 isolated from Xinjiang China.</title>
        <authorList>
            <person name="Xu X."/>
        </authorList>
    </citation>
    <scope>NUCLEOTIDE SEQUENCE [LARGE SCALE GENOMIC DNA]</scope>
    <source>
        <strain evidence="1 2">XU54</strain>
    </source>
</reference>
<proteinExistence type="predicted"/>
<accession>A0A556C9P1</accession>
<comment type="caution">
    <text evidence="1">The sequence shown here is derived from an EMBL/GenBank/DDBJ whole genome shotgun (WGS) entry which is preliminary data.</text>
</comment>
<dbReference type="RefSeq" id="WP_143923432.1">
    <property type="nucleotide sequence ID" value="NZ_VLTK01000009.1"/>
</dbReference>
<dbReference type="AlphaFoldDB" id="A0A556C9P1"/>
<dbReference type="Proteomes" id="UP000316406">
    <property type="component" value="Unassembled WGS sequence"/>
</dbReference>